<evidence type="ECO:0008006" key="6">
    <source>
        <dbReference type="Google" id="ProtNLM"/>
    </source>
</evidence>
<evidence type="ECO:0000313" key="5">
    <source>
        <dbReference type="Proteomes" id="UP000298805"/>
    </source>
</evidence>
<dbReference type="RefSeq" id="WP_123353345.1">
    <property type="nucleotide sequence ID" value="NZ_CP040940.1"/>
</dbReference>
<keyword evidence="1" id="KW-0812">Transmembrane</keyword>
<proteinExistence type="predicted"/>
<keyword evidence="2" id="KW-0614">Plasmid</keyword>
<name>A0AAJ4UWZ5_9BACT</name>
<evidence type="ECO:0000313" key="4">
    <source>
        <dbReference type="Proteomes" id="UP000272781"/>
    </source>
</evidence>
<dbReference type="EMBL" id="RJVK01000006">
    <property type="protein sequence ID" value="ROR38759.1"/>
    <property type="molecule type" value="Genomic_DNA"/>
</dbReference>
<accession>A0AAJ4UWZ5</accession>
<organism evidence="3 4">
    <name type="scientific">Caminibacter pacificus</name>
    <dbReference type="NCBI Taxonomy" id="1424653"/>
    <lineage>
        <taxon>Bacteria</taxon>
        <taxon>Pseudomonadati</taxon>
        <taxon>Campylobacterota</taxon>
        <taxon>Epsilonproteobacteria</taxon>
        <taxon>Nautiliales</taxon>
        <taxon>Nautiliaceae</taxon>
        <taxon>Caminibacter</taxon>
    </lineage>
</organism>
<dbReference type="Proteomes" id="UP000298805">
    <property type="component" value="Plasmid unnamed1"/>
</dbReference>
<protein>
    <recommendedName>
        <fullName evidence="6">Prepilin-type N-terminal cleavage/methylation domain-containing protein</fullName>
    </recommendedName>
</protein>
<evidence type="ECO:0000313" key="3">
    <source>
        <dbReference type="EMBL" id="ROR38759.1"/>
    </source>
</evidence>
<keyword evidence="1" id="KW-1133">Transmembrane helix</keyword>
<geneLocation type="plasmid" evidence="2 5">
    <name>unnamed1</name>
</geneLocation>
<keyword evidence="5" id="KW-1185">Reference proteome</keyword>
<keyword evidence="1" id="KW-0472">Membrane</keyword>
<evidence type="ECO:0000256" key="1">
    <source>
        <dbReference type="SAM" id="Phobius"/>
    </source>
</evidence>
<gene>
    <name evidence="2" type="ORF">C6V80_09820</name>
    <name evidence="3" type="ORF">EDC58_1974</name>
</gene>
<feature type="transmembrane region" description="Helical" evidence="1">
    <location>
        <begin position="29"/>
        <end position="50"/>
    </location>
</feature>
<dbReference type="AlphaFoldDB" id="A0AAJ4UWZ5"/>
<sequence length="211" mass="22704">MQVKKQIKTEGIEGVTMKKQTKDKKMRKAISMVEVILVIIIGAFIAAMIIPKLISNSSMNTFLSEIHSDTQSIITAANKWRKSSPNSDGTWNNLTTDAICPYLPTTMKCENGIIYSSQYKGLVHFKVAPYKVNNNGDSIKIFVDVTGSVLNSASLRKKAETQAMDSIAGFSSDPTTIVEDGVATDIGNPNAGFTDGGTADDGKFGVAGIMQ</sequence>
<dbReference type="Proteomes" id="UP000272781">
    <property type="component" value="Unassembled WGS sequence"/>
</dbReference>
<evidence type="ECO:0000313" key="2">
    <source>
        <dbReference type="EMBL" id="QDD68141.1"/>
    </source>
</evidence>
<reference evidence="2 5" key="2">
    <citation type="submission" date="2019-06" db="EMBL/GenBank/DDBJ databases">
        <title>A comparative analysis of the Nautiliaceae.</title>
        <authorList>
            <person name="Grosche A."/>
            <person name="Smedile F."/>
            <person name="Vetriani C."/>
        </authorList>
    </citation>
    <scope>NUCLEOTIDE SEQUENCE [LARGE SCALE GENOMIC DNA]</scope>
    <source>
        <strain evidence="2 5">TB6</strain>
        <plasmid evidence="2 5">unnamed1</plasmid>
    </source>
</reference>
<dbReference type="EMBL" id="CP040940">
    <property type="protein sequence ID" value="QDD68141.1"/>
    <property type="molecule type" value="Genomic_DNA"/>
</dbReference>
<reference evidence="3 4" key="1">
    <citation type="submission" date="2018-11" db="EMBL/GenBank/DDBJ databases">
        <title>Genomic Encyclopedia of Type Strains, Phase IV (KMG-IV): sequencing the most valuable type-strain genomes for metagenomic binning, comparative biology and taxonomic classification.</title>
        <authorList>
            <person name="Goeker M."/>
        </authorList>
    </citation>
    <scope>NUCLEOTIDE SEQUENCE [LARGE SCALE GENOMIC DNA]</scope>
    <source>
        <strain evidence="3 4">DSM 27783</strain>
    </source>
</reference>